<dbReference type="EMBL" id="JAAMPI010000680">
    <property type="protein sequence ID" value="KAF4629413.1"/>
    <property type="molecule type" value="Genomic_DNA"/>
</dbReference>
<protein>
    <recommendedName>
        <fullName evidence="3">ABM domain-containing protein</fullName>
    </recommendedName>
</protein>
<reference evidence="1 2" key="1">
    <citation type="submission" date="2020-03" db="EMBL/GenBank/DDBJ databases">
        <title>Draft Genome Sequence of Cudoniella acicularis.</title>
        <authorList>
            <person name="Buettner E."/>
            <person name="Kellner H."/>
        </authorList>
    </citation>
    <scope>NUCLEOTIDE SEQUENCE [LARGE SCALE GENOMIC DNA]</scope>
    <source>
        <strain evidence="1 2">DSM 108380</strain>
    </source>
</reference>
<evidence type="ECO:0000313" key="1">
    <source>
        <dbReference type="EMBL" id="KAF4629413.1"/>
    </source>
</evidence>
<organism evidence="1 2">
    <name type="scientific">Cudoniella acicularis</name>
    <dbReference type="NCBI Taxonomy" id="354080"/>
    <lineage>
        <taxon>Eukaryota</taxon>
        <taxon>Fungi</taxon>
        <taxon>Dikarya</taxon>
        <taxon>Ascomycota</taxon>
        <taxon>Pezizomycotina</taxon>
        <taxon>Leotiomycetes</taxon>
        <taxon>Helotiales</taxon>
        <taxon>Tricladiaceae</taxon>
        <taxon>Cudoniella</taxon>
    </lineage>
</organism>
<sequence length="304" mass="34215">MSIFFPRFGTRSGHPIQAPDPPNCTLVEFNTLEFANPVDLENEAAPVGQLWGKMIETYFSQGGVKTLWWGQRLESTQVIKLIVGWKSSDHRKDFLSSPEFSDLSQQWQSCPIPFQSSAPSLFALPSYQSYLNNVFSLPPTRSDFPDHNCISVFLTFHFSPTVDLSALASFDTQTPPRSNQQLWEHSWAIFRERALKSDGGFISSGAAEGWSEDADRDGLRPAQGKSFIGLFRFKDLETAQKFFGQEAEDDTPERNWGIGGLVELRKIAGGELAVKVEFVRMVYRKTSDPDLKSSSLPDFSFHLK</sequence>
<dbReference type="AlphaFoldDB" id="A0A8H4W0B5"/>
<accession>A0A8H4W0B5</accession>
<evidence type="ECO:0000313" key="2">
    <source>
        <dbReference type="Proteomes" id="UP000566819"/>
    </source>
</evidence>
<dbReference type="OrthoDB" id="3830579at2759"/>
<comment type="caution">
    <text evidence="1">The sequence shown here is derived from an EMBL/GenBank/DDBJ whole genome shotgun (WGS) entry which is preliminary data.</text>
</comment>
<name>A0A8H4W0B5_9HELO</name>
<dbReference type="Gene3D" id="3.30.70.100">
    <property type="match status" value="1"/>
</dbReference>
<proteinExistence type="predicted"/>
<evidence type="ECO:0008006" key="3">
    <source>
        <dbReference type="Google" id="ProtNLM"/>
    </source>
</evidence>
<dbReference type="Proteomes" id="UP000566819">
    <property type="component" value="Unassembled WGS sequence"/>
</dbReference>
<keyword evidence="2" id="KW-1185">Reference proteome</keyword>
<gene>
    <name evidence="1" type="ORF">G7Y89_g8737</name>
</gene>